<feature type="compositionally biased region" description="Low complexity" evidence="9">
    <location>
        <begin position="267"/>
        <end position="279"/>
    </location>
</feature>
<dbReference type="GO" id="GO:0016592">
    <property type="term" value="C:mediator complex"/>
    <property type="evidence" value="ECO:0007669"/>
    <property type="project" value="InterPro"/>
</dbReference>
<dbReference type="Proteomes" id="UP000777482">
    <property type="component" value="Unassembled WGS sequence"/>
</dbReference>
<evidence type="ECO:0000256" key="3">
    <source>
        <dbReference type="ARBA" id="ARBA00020634"/>
    </source>
</evidence>
<keyword evidence="8" id="KW-0010">Activator</keyword>
<comment type="function">
    <text evidence="8">Component of the Mediator complex, a coactivator involved in the regulated transcription of nearly all RNA polymerase II-dependent genes. Mediator functions as a bridge to convey information from gene-specific regulatory proteins to the basal RNA polymerase II transcription machinery. Mediator is recruited to promoters by direct interactions with regulatory proteins and serves as a scaffold for the assembly of a functional preinitiation complex with RNA polymerase II and the general transcription factors.</text>
</comment>
<dbReference type="EMBL" id="PUHQ01000186">
    <property type="protein sequence ID" value="KAG0653625.1"/>
    <property type="molecule type" value="Genomic_DNA"/>
</dbReference>
<dbReference type="AlphaFoldDB" id="A0A9P7B1Q2"/>
<evidence type="ECO:0000256" key="6">
    <source>
        <dbReference type="ARBA" id="ARBA00023242"/>
    </source>
</evidence>
<sequence length="279" mass="31085">MDVNLQHVQWRAPEFLLALPQGQLSSRHLALDYFAASPFFDKQSSNAQLRMQMLFSRQPADTWDEERQLARFTGIEYVVAALESDPPDLWIIHKRRRTSPSETRVLAAYHILNGNVYLAPTLFHILNERLLTSTHALATAFNALVDLKPTWTPERQYAWDIKQPPPVAAVASNLGPDESATAVTLNLDPQKQQEEDEDPPHEEEEERPGETFNPLLFRALQTIATRTEAEAILAHQQETQQAAAKQEAAAAGTGSGEEVKMGRRMRATASASATPAPTV</sequence>
<dbReference type="OrthoDB" id="344220at2759"/>
<evidence type="ECO:0000256" key="1">
    <source>
        <dbReference type="ARBA" id="ARBA00004123"/>
    </source>
</evidence>
<evidence type="ECO:0000256" key="9">
    <source>
        <dbReference type="SAM" id="MobiDB-lite"/>
    </source>
</evidence>
<feature type="region of interest" description="Disordered" evidence="9">
    <location>
        <begin position="185"/>
        <end position="213"/>
    </location>
</feature>
<comment type="similarity">
    <text evidence="2 8">Belongs to the Mediator complex subunit 6 family.</text>
</comment>
<dbReference type="Gene3D" id="3.10.450.580">
    <property type="entry name" value="Mediator complex, subunit Med6"/>
    <property type="match status" value="1"/>
</dbReference>
<organism evidence="10 11">
    <name type="scientific">Rhodotorula mucilaginosa</name>
    <name type="common">Yeast</name>
    <name type="synonym">Rhodotorula rubra</name>
    <dbReference type="NCBI Taxonomy" id="5537"/>
    <lineage>
        <taxon>Eukaryota</taxon>
        <taxon>Fungi</taxon>
        <taxon>Dikarya</taxon>
        <taxon>Basidiomycota</taxon>
        <taxon>Pucciniomycotina</taxon>
        <taxon>Microbotryomycetes</taxon>
        <taxon>Sporidiobolales</taxon>
        <taxon>Sporidiobolaceae</taxon>
        <taxon>Rhodotorula</taxon>
    </lineage>
</organism>
<gene>
    <name evidence="8 10" type="primary">MED6</name>
    <name evidence="10" type="ORF">C6P46_002373</name>
</gene>
<feature type="region of interest" description="Disordered" evidence="9">
    <location>
        <begin position="236"/>
        <end position="279"/>
    </location>
</feature>
<evidence type="ECO:0000313" key="10">
    <source>
        <dbReference type="EMBL" id="KAG0653625.1"/>
    </source>
</evidence>
<protein>
    <recommendedName>
        <fullName evidence="3 8">Mediator of RNA polymerase II transcription subunit 6</fullName>
    </recommendedName>
    <alternativeName>
        <fullName evidence="7 8">Mediator complex subunit 6</fullName>
    </alternativeName>
</protein>
<keyword evidence="6 8" id="KW-0539">Nucleus</keyword>
<comment type="subcellular location">
    <subcellularLocation>
        <location evidence="1 8">Nucleus</location>
    </subcellularLocation>
</comment>
<dbReference type="PANTHER" id="PTHR13104">
    <property type="entry name" value="MED-6-RELATED"/>
    <property type="match status" value="1"/>
</dbReference>
<name>A0A9P7B1Q2_RHOMI</name>
<evidence type="ECO:0000256" key="8">
    <source>
        <dbReference type="RuleBase" id="RU364143"/>
    </source>
</evidence>
<dbReference type="Pfam" id="PF04934">
    <property type="entry name" value="Med6"/>
    <property type="match status" value="1"/>
</dbReference>
<evidence type="ECO:0000256" key="2">
    <source>
        <dbReference type="ARBA" id="ARBA00007526"/>
    </source>
</evidence>
<keyword evidence="11" id="KW-1185">Reference proteome</keyword>
<dbReference type="GO" id="GO:0006357">
    <property type="term" value="P:regulation of transcription by RNA polymerase II"/>
    <property type="evidence" value="ECO:0007669"/>
    <property type="project" value="InterPro"/>
</dbReference>
<comment type="caution">
    <text evidence="10">The sequence shown here is derived from an EMBL/GenBank/DDBJ whole genome shotgun (WGS) entry which is preliminary data.</text>
</comment>
<evidence type="ECO:0000313" key="11">
    <source>
        <dbReference type="Proteomes" id="UP000777482"/>
    </source>
</evidence>
<keyword evidence="4 8" id="KW-0805">Transcription regulation</keyword>
<comment type="subunit">
    <text evidence="8">Component of the Mediator complex.</text>
</comment>
<keyword evidence="5 8" id="KW-0804">Transcription</keyword>
<feature type="compositionally biased region" description="Low complexity" evidence="9">
    <location>
        <begin position="236"/>
        <end position="252"/>
    </location>
</feature>
<reference evidence="10 11" key="1">
    <citation type="submission" date="2020-11" db="EMBL/GenBank/DDBJ databases">
        <title>Kefir isolates.</title>
        <authorList>
            <person name="Marcisauskas S."/>
            <person name="Kim Y."/>
            <person name="Blasche S."/>
        </authorList>
    </citation>
    <scope>NUCLEOTIDE SEQUENCE [LARGE SCALE GENOMIC DNA]</scope>
    <source>
        <strain evidence="10 11">KR</strain>
    </source>
</reference>
<evidence type="ECO:0000256" key="7">
    <source>
        <dbReference type="ARBA" id="ARBA00031259"/>
    </source>
</evidence>
<evidence type="ECO:0000256" key="5">
    <source>
        <dbReference type="ARBA" id="ARBA00023163"/>
    </source>
</evidence>
<evidence type="ECO:0000256" key="4">
    <source>
        <dbReference type="ARBA" id="ARBA00023015"/>
    </source>
</evidence>
<dbReference type="InterPro" id="IPR038566">
    <property type="entry name" value="Mediator_Med6_sf"/>
</dbReference>
<proteinExistence type="inferred from homology"/>
<accession>A0A9P7B1Q2</accession>
<dbReference type="InterPro" id="IPR007018">
    <property type="entry name" value="Mediator_Med6"/>
</dbReference>
<dbReference type="GO" id="GO:0003712">
    <property type="term" value="F:transcription coregulator activity"/>
    <property type="evidence" value="ECO:0007669"/>
    <property type="project" value="InterPro"/>
</dbReference>
<feature type="compositionally biased region" description="Acidic residues" evidence="9">
    <location>
        <begin position="194"/>
        <end position="207"/>
    </location>
</feature>